<accession>A0A8S4GA62</accession>
<feature type="region of interest" description="Disordered" evidence="1">
    <location>
        <begin position="1"/>
        <end position="20"/>
    </location>
</feature>
<dbReference type="Pfam" id="PF05608">
    <property type="entry name" value="RTE1"/>
    <property type="match status" value="1"/>
</dbReference>
<evidence type="ECO:0000313" key="4">
    <source>
        <dbReference type="Proteomes" id="UP000653454"/>
    </source>
</evidence>
<dbReference type="PANTHER" id="PTHR20921:SF0">
    <property type="entry name" value="TRANSMEMBRANE PROTEIN 222"/>
    <property type="match status" value="1"/>
</dbReference>
<proteinExistence type="predicted"/>
<dbReference type="OrthoDB" id="267284at2759"/>
<evidence type="ECO:0000313" key="3">
    <source>
        <dbReference type="EMBL" id="CAG9136744.1"/>
    </source>
</evidence>
<reference evidence="3" key="1">
    <citation type="submission" date="2020-11" db="EMBL/GenBank/DDBJ databases">
        <authorList>
            <person name="Whiteford S."/>
        </authorList>
    </citation>
    <scope>NUCLEOTIDE SEQUENCE</scope>
</reference>
<feature type="transmembrane region" description="Helical" evidence="2">
    <location>
        <begin position="33"/>
        <end position="52"/>
    </location>
</feature>
<keyword evidence="2" id="KW-0472">Membrane</keyword>
<protein>
    <submittedName>
        <fullName evidence="3">(diamondback moth) hypothetical protein</fullName>
    </submittedName>
</protein>
<sequence>MSTNTGRSSISPPSSSPDEEVMIQQIDPDRSRFPFCIVWTPIPVLTWIFPFLGHMGICMSNGVIRDFAGPYFVSEDLMAFGNPTKYWQLSAHKASGGVDGWNSAVYEASQIYKKRMHILFYDNCHSHVAMALNLMNYDGCKNWNMVKLAFYMLLKSRYVSFWGFLKTWLPFFIIVAFIFILAAVLSKGTQNIVQLHSFLKSMR</sequence>
<feature type="transmembrane region" description="Helical" evidence="2">
    <location>
        <begin position="161"/>
        <end position="185"/>
    </location>
</feature>
<evidence type="ECO:0000256" key="1">
    <source>
        <dbReference type="SAM" id="MobiDB-lite"/>
    </source>
</evidence>
<dbReference type="EMBL" id="CAJHNJ030000158">
    <property type="protein sequence ID" value="CAG9136744.1"/>
    <property type="molecule type" value="Genomic_DNA"/>
</dbReference>
<dbReference type="InterPro" id="IPR008496">
    <property type="entry name" value="TMEM222/RTE1"/>
</dbReference>
<dbReference type="Proteomes" id="UP000653454">
    <property type="component" value="Unassembled WGS sequence"/>
</dbReference>
<gene>
    <name evidence="3" type="ORF">PLXY2_LOCUS15004</name>
</gene>
<comment type="caution">
    <text evidence="3">The sequence shown here is derived from an EMBL/GenBank/DDBJ whole genome shotgun (WGS) entry which is preliminary data.</text>
</comment>
<dbReference type="PANTHER" id="PTHR20921">
    <property type="entry name" value="TRANSMEMBRANE PROTEIN 222"/>
    <property type="match status" value="1"/>
</dbReference>
<evidence type="ECO:0000256" key="2">
    <source>
        <dbReference type="SAM" id="Phobius"/>
    </source>
</evidence>
<keyword evidence="2" id="KW-1133">Transmembrane helix</keyword>
<name>A0A8S4GA62_PLUXY</name>
<keyword evidence="2" id="KW-0812">Transmembrane</keyword>
<organism evidence="3 4">
    <name type="scientific">Plutella xylostella</name>
    <name type="common">Diamondback moth</name>
    <name type="synonym">Plutella maculipennis</name>
    <dbReference type="NCBI Taxonomy" id="51655"/>
    <lineage>
        <taxon>Eukaryota</taxon>
        <taxon>Metazoa</taxon>
        <taxon>Ecdysozoa</taxon>
        <taxon>Arthropoda</taxon>
        <taxon>Hexapoda</taxon>
        <taxon>Insecta</taxon>
        <taxon>Pterygota</taxon>
        <taxon>Neoptera</taxon>
        <taxon>Endopterygota</taxon>
        <taxon>Lepidoptera</taxon>
        <taxon>Glossata</taxon>
        <taxon>Ditrysia</taxon>
        <taxon>Yponomeutoidea</taxon>
        <taxon>Plutellidae</taxon>
        <taxon>Plutella</taxon>
    </lineage>
</organism>
<keyword evidence="4" id="KW-1185">Reference proteome</keyword>
<dbReference type="AlphaFoldDB" id="A0A8S4GA62"/>